<dbReference type="PROSITE" id="PS51257">
    <property type="entry name" value="PROKAR_LIPOPROTEIN"/>
    <property type="match status" value="1"/>
</dbReference>
<name>A0A9W6SJ42_9ACTN</name>
<keyword evidence="1" id="KW-0732">Signal</keyword>
<dbReference type="Proteomes" id="UP001165079">
    <property type="component" value="Unassembled WGS sequence"/>
</dbReference>
<gene>
    <name evidence="2" type="ORF">Afil01_28170</name>
</gene>
<dbReference type="RefSeq" id="WP_285663188.1">
    <property type="nucleotide sequence ID" value="NZ_BSTX01000002.1"/>
</dbReference>
<feature type="chain" id="PRO_5040794144" description="Lipoprotein LprG" evidence="1">
    <location>
        <begin position="25"/>
        <end position="237"/>
    </location>
</feature>
<sequence>MKRFRTPLLVLALLTALTACETGAAPGPATSSSAPAVADAPAAGRLLAATTGRMTAVYRDAEGELLRVSGAFDTGAKVWRATAGPVNAKRITILTIGEKQWSQGMTDMWMASSVPFLPRMAPWSVAEDLTAATATIDVSLEESARLFETTVSEPFFGVDADFAAVPYTLTLDGQGRPATLEYAVAGIAVTITFADYGLAVAEKAPENALPPFEPGDGTTFTHKCVLKAEGLDCDLPK</sequence>
<dbReference type="EMBL" id="BSTX01000002">
    <property type="protein sequence ID" value="GLZ78010.1"/>
    <property type="molecule type" value="Genomic_DNA"/>
</dbReference>
<reference evidence="2" key="1">
    <citation type="submission" date="2023-03" db="EMBL/GenBank/DDBJ databases">
        <title>Actinorhabdospora filicis NBRC 111898.</title>
        <authorList>
            <person name="Ichikawa N."/>
            <person name="Sato H."/>
            <person name="Tonouchi N."/>
        </authorList>
    </citation>
    <scope>NUCLEOTIDE SEQUENCE</scope>
    <source>
        <strain evidence="2">NBRC 111898</strain>
    </source>
</reference>
<dbReference type="AlphaFoldDB" id="A0A9W6SJ42"/>
<comment type="caution">
    <text evidence="2">The sequence shown here is derived from an EMBL/GenBank/DDBJ whole genome shotgun (WGS) entry which is preliminary data.</text>
</comment>
<proteinExistence type="predicted"/>
<keyword evidence="3" id="KW-1185">Reference proteome</keyword>
<evidence type="ECO:0000256" key="1">
    <source>
        <dbReference type="SAM" id="SignalP"/>
    </source>
</evidence>
<evidence type="ECO:0008006" key="4">
    <source>
        <dbReference type="Google" id="ProtNLM"/>
    </source>
</evidence>
<accession>A0A9W6SJ42</accession>
<organism evidence="2 3">
    <name type="scientific">Actinorhabdospora filicis</name>
    <dbReference type="NCBI Taxonomy" id="1785913"/>
    <lineage>
        <taxon>Bacteria</taxon>
        <taxon>Bacillati</taxon>
        <taxon>Actinomycetota</taxon>
        <taxon>Actinomycetes</taxon>
        <taxon>Micromonosporales</taxon>
        <taxon>Micromonosporaceae</taxon>
        <taxon>Actinorhabdospora</taxon>
    </lineage>
</organism>
<evidence type="ECO:0000313" key="2">
    <source>
        <dbReference type="EMBL" id="GLZ78010.1"/>
    </source>
</evidence>
<evidence type="ECO:0000313" key="3">
    <source>
        <dbReference type="Proteomes" id="UP001165079"/>
    </source>
</evidence>
<feature type="signal peptide" evidence="1">
    <location>
        <begin position="1"/>
        <end position="24"/>
    </location>
</feature>
<protein>
    <recommendedName>
        <fullName evidence="4">Lipoprotein LprG</fullName>
    </recommendedName>
</protein>